<evidence type="ECO:0000256" key="7">
    <source>
        <dbReference type="ARBA" id="ARBA00023136"/>
    </source>
</evidence>
<proteinExistence type="predicted"/>
<dbReference type="PANTHER" id="PTHR18966">
    <property type="entry name" value="IONOTROPIC GLUTAMATE RECEPTOR"/>
    <property type="match status" value="1"/>
</dbReference>
<evidence type="ECO:0000313" key="14">
    <source>
        <dbReference type="EnsemblMetazoa" id="CLYHEMP002672.1"/>
    </source>
</evidence>
<keyword evidence="3 12" id="KW-0812">Transmembrane</keyword>
<keyword evidence="8" id="KW-0675">Receptor</keyword>
<protein>
    <recommendedName>
        <fullName evidence="13">Ionotropic glutamate receptor C-terminal domain-containing protein</fullName>
    </recommendedName>
</protein>
<dbReference type="InterPro" id="IPR015683">
    <property type="entry name" value="Ionotropic_Glu_rcpt"/>
</dbReference>
<evidence type="ECO:0000256" key="5">
    <source>
        <dbReference type="ARBA" id="ARBA00023054"/>
    </source>
</evidence>
<keyword evidence="11" id="KW-0407">Ion channel</keyword>
<keyword evidence="5" id="KW-0175">Coiled coil</keyword>
<feature type="transmembrane region" description="Helical" evidence="12">
    <location>
        <begin position="647"/>
        <end position="672"/>
    </location>
</feature>
<dbReference type="GO" id="GO:0043226">
    <property type="term" value="C:organelle"/>
    <property type="evidence" value="ECO:0007669"/>
    <property type="project" value="UniProtKB-ARBA"/>
</dbReference>
<evidence type="ECO:0000256" key="8">
    <source>
        <dbReference type="ARBA" id="ARBA00023170"/>
    </source>
</evidence>
<sequence>MKIKCIENFICFCVVWNMRLEISYTQTNCLAITNWTTEQSLEQNIQQGTISMKGIGWQQDVQNIFENMVQVQPTALSPCLEDIFSSTLNHTTTLIRDFLVKNLEEEIAVVRTGHREAGNITEILERSIRVTDYHIDTMSEKVLNEIVNSLATSPVKTVMVYVDEVEWLLMLRYLSKEMQRGLFFIRLTVSTNLHHLDEQCLYQLSVKRLMMETQNTRTTLLEEMLLAKLGCFLSRDNLVTAVGVLDGGVTMFEADHQISEFGDVLCPHESHPCRKATDSSGDEWITVCCAGFMVDVGSKVFDYLGYDWELYITPDNFYGGYENCTNPEDSWSCQWNGLVGEVMQGRADVALALLTHTSERMQVIDFTENVLTTNLAIAVKNEPEDLEFINWEFLQSLDWTLMSVLPLNLFIACCSMFMMEKILNSSEILRLRYPKKEAFSYGAGLTFQRDLAGKTPDNWAARLVAISYAVALTIIMSTYMANLTATNIVSDLSAIQGLKDKKILSPTSNFKYGIGKYTSTETYFKTNKMYASALNDATNVDFIYGGEPEGLEKVYKGELNGYISEAIVLETMIGESYWYCGSIKVVTDDTVTIANSIVTQKNSSLSKSISDALRFINGVNGLKVSKKKWLKTCDSESMSFYPFTAEYAGGLVVLVASFVLFALIVLTVETLYVHRRTKHKDRNGVIERHDENKQVDEKVAVFPTVKDNTVKEVGIDNKGVDFTDEAIHNLTLMY</sequence>
<keyword evidence="6" id="KW-0406">Ion transport</keyword>
<dbReference type="RefSeq" id="XP_066929823.1">
    <property type="nucleotide sequence ID" value="XM_067073722.1"/>
</dbReference>
<keyword evidence="15" id="KW-1185">Reference proteome</keyword>
<organism evidence="14 15">
    <name type="scientific">Clytia hemisphaerica</name>
    <dbReference type="NCBI Taxonomy" id="252671"/>
    <lineage>
        <taxon>Eukaryota</taxon>
        <taxon>Metazoa</taxon>
        <taxon>Cnidaria</taxon>
        <taxon>Hydrozoa</taxon>
        <taxon>Hydroidolina</taxon>
        <taxon>Leptothecata</taxon>
        <taxon>Obeliida</taxon>
        <taxon>Clytiidae</taxon>
        <taxon>Clytia</taxon>
    </lineage>
</organism>
<dbReference type="InterPro" id="IPR001320">
    <property type="entry name" value="Iontro_rcpt_C"/>
</dbReference>
<dbReference type="Pfam" id="PF10613">
    <property type="entry name" value="Lig_chan-Glu_bd"/>
    <property type="match status" value="1"/>
</dbReference>
<comment type="subcellular location">
    <subcellularLocation>
        <location evidence="1">Membrane</location>
        <topology evidence="1">Multi-pass membrane protein</topology>
    </subcellularLocation>
</comment>
<dbReference type="GeneID" id="136817382"/>
<keyword evidence="9" id="KW-0325">Glycoprotein</keyword>
<dbReference type="SMART" id="SM00079">
    <property type="entry name" value="PBPe"/>
    <property type="match status" value="1"/>
</dbReference>
<dbReference type="InterPro" id="IPR019594">
    <property type="entry name" value="Glu/Gly-bd"/>
</dbReference>
<evidence type="ECO:0000313" key="15">
    <source>
        <dbReference type="Proteomes" id="UP000594262"/>
    </source>
</evidence>
<evidence type="ECO:0000256" key="10">
    <source>
        <dbReference type="ARBA" id="ARBA00023286"/>
    </source>
</evidence>
<feature type="domain" description="Ionotropic glutamate receptor C-terminal" evidence="13">
    <location>
        <begin position="277"/>
        <end position="632"/>
    </location>
</feature>
<dbReference type="Gene3D" id="3.40.190.10">
    <property type="entry name" value="Periplasmic binding protein-like II"/>
    <property type="match status" value="2"/>
</dbReference>
<evidence type="ECO:0000256" key="9">
    <source>
        <dbReference type="ARBA" id="ARBA00023180"/>
    </source>
</evidence>
<name>A0A7M5UQQ8_9CNID</name>
<keyword evidence="4 12" id="KW-1133">Transmembrane helix</keyword>
<dbReference type="AlphaFoldDB" id="A0A7M5UQQ8"/>
<evidence type="ECO:0000256" key="2">
    <source>
        <dbReference type="ARBA" id="ARBA00022448"/>
    </source>
</evidence>
<keyword evidence="2" id="KW-0813">Transport</keyword>
<evidence type="ECO:0000256" key="6">
    <source>
        <dbReference type="ARBA" id="ARBA00023065"/>
    </source>
</evidence>
<dbReference type="FunFam" id="3.40.190.10:FF:000078">
    <property type="entry name" value="glutamate receptor ionotropic, NMDA 3B"/>
    <property type="match status" value="1"/>
</dbReference>
<evidence type="ECO:0000259" key="13">
    <source>
        <dbReference type="SMART" id="SM00079"/>
    </source>
</evidence>
<evidence type="ECO:0000256" key="4">
    <source>
        <dbReference type="ARBA" id="ARBA00022989"/>
    </source>
</evidence>
<evidence type="ECO:0000256" key="3">
    <source>
        <dbReference type="ARBA" id="ARBA00022692"/>
    </source>
</evidence>
<dbReference type="EnsemblMetazoa" id="CLYHEMT002672.1">
    <property type="protein sequence ID" value="CLYHEMP002672.1"/>
    <property type="gene ID" value="CLYHEMG002672"/>
</dbReference>
<evidence type="ECO:0000256" key="12">
    <source>
        <dbReference type="SAM" id="Phobius"/>
    </source>
</evidence>
<keyword evidence="10" id="KW-1071">Ligand-gated ion channel</keyword>
<reference evidence="14" key="1">
    <citation type="submission" date="2021-01" db="UniProtKB">
        <authorList>
            <consortium name="EnsemblMetazoa"/>
        </authorList>
    </citation>
    <scope>IDENTIFICATION</scope>
</reference>
<dbReference type="GO" id="GO:0005886">
    <property type="term" value="C:plasma membrane"/>
    <property type="evidence" value="ECO:0007669"/>
    <property type="project" value="UniProtKB-ARBA"/>
</dbReference>
<dbReference type="SUPFAM" id="SSF53850">
    <property type="entry name" value="Periplasmic binding protein-like II"/>
    <property type="match status" value="1"/>
</dbReference>
<dbReference type="GO" id="GO:0015276">
    <property type="term" value="F:ligand-gated monoatomic ion channel activity"/>
    <property type="evidence" value="ECO:0007669"/>
    <property type="project" value="InterPro"/>
</dbReference>
<dbReference type="Proteomes" id="UP000594262">
    <property type="component" value="Unplaced"/>
</dbReference>
<dbReference type="OrthoDB" id="5958792at2759"/>
<dbReference type="Pfam" id="PF00060">
    <property type="entry name" value="Lig_chan"/>
    <property type="match status" value="1"/>
</dbReference>
<evidence type="ECO:0000256" key="11">
    <source>
        <dbReference type="ARBA" id="ARBA00023303"/>
    </source>
</evidence>
<evidence type="ECO:0000256" key="1">
    <source>
        <dbReference type="ARBA" id="ARBA00004141"/>
    </source>
</evidence>
<accession>A0A7M5UQQ8</accession>
<keyword evidence="7 12" id="KW-0472">Membrane</keyword>